<dbReference type="EMBL" id="MWQN01000005">
    <property type="protein sequence ID" value="OPC76676.1"/>
    <property type="molecule type" value="Genomic_DNA"/>
</dbReference>
<comment type="caution">
    <text evidence="2">The sequence shown here is derived from an EMBL/GenBank/DDBJ whole genome shotgun (WGS) entry which is preliminary data.</text>
</comment>
<dbReference type="Proteomes" id="UP000190037">
    <property type="component" value="Unassembled WGS sequence"/>
</dbReference>
<evidence type="ECO:0000256" key="1">
    <source>
        <dbReference type="SAM" id="Phobius"/>
    </source>
</evidence>
<protein>
    <submittedName>
        <fullName evidence="2">Uncharacterized protein</fullName>
    </submittedName>
</protein>
<reference evidence="2 3" key="1">
    <citation type="submission" date="2017-03" db="EMBL/GenBank/DDBJ databases">
        <title>Draft genome sequence of Streptomyces scabrisporus NF3, endophyte isolated from Amphipterygium adstringens.</title>
        <authorList>
            <person name="Vazquez M."/>
            <person name="Ceapa C.D."/>
            <person name="Rodriguez Luna D."/>
            <person name="Sanchez Esquivel S."/>
        </authorList>
    </citation>
    <scope>NUCLEOTIDE SEQUENCE [LARGE SCALE GENOMIC DNA]</scope>
    <source>
        <strain evidence="2 3">NF3</strain>
    </source>
</reference>
<evidence type="ECO:0000313" key="2">
    <source>
        <dbReference type="EMBL" id="OPC76676.1"/>
    </source>
</evidence>
<organism evidence="2 3">
    <name type="scientific">Embleya scabrispora</name>
    <dbReference type="NCBI Taxonomy" id="159449"/>
    <lineage>
        <taxon>Bacteria</taxon>
        <taxon>Bacillati</taxon>
        <taxon>Actinomycetota</taxon>
        <taxon>Actinomycetes</taxon>
        <taxon>Kitasatosporales</taxon>
        <taxon>Streptomycetaceae</taxon>
        <taxon>Embleya</taxon>
    </lineage>
</organism>
<keyword evidence="1" id="KW-0812">Transmembrane</keyword>
<feature type="transmembrane region" description="Helical" evidence="1">
    <location>
        <begin position="12"/>
        <end position="36"/>
    </location>
</feature>
<keyword evidence="1" id="KW-1133">Transmembrane helix</keyword>
<keyword evidence="3" id="KW-1185">Reference proteome</keyword>
<proteinExistence type="predicted"/>
<gene>
    <name evidence="2" type="ORF">B4N89_45135</name>
</gene>
<sequence>MTDNLPDLAVNGATVASGLTALVGPVVLFLIGVMAVPHLFGAARSMSALLQYAALAVGVVLVFYFPAVLTDVARTIAGVFGSGGGSPTSPAPGGGNGQ</sequence>
<dbReference type="RefSeq" id="WP_078982521.1">
    <property type="nucleotide sequence ID" value="NZ_MWQN01000005.1"/>
</dbReference>
<accession>A0A1T3NIG8</accession>
<feature type="transmembrane region" description="Helical" evidence="1">
    <location>
        <begin position="48"/>
        <end position="67"/>
    </location>
</feature>
<name>A0A1T3NIG8_9ACTN</name>
<evidence type="ECO:0000313" key="3">
    <source>
        <dbReference type="Proteomes" id="UP000190037"/>
    </source>
</evidence>
<keyword evidence="1" id="KW-0472">Membrane</keyword>
<dbReference type="AlphaFoldDB" id="A0A1T3NIG8"/>